<feature type="compositionally biased region" description="Basic and acidic residues" evidence="5">
    <location>
        <begin position="75"/>
        <end position="85"/>
    </location>
</feature>
<gene>
    <name evidence="6" type="ORF">C7H08_13190</name>
</gene>
<organism evidence="6 7">
    <name type="scientific">Marinobacter halophilus</name>
    <dbReference type="NCBI Taxonomy" id="1323740"/>
    <lineage>
        <taxon>Bacteria</taxon>
        <taxon>Pseudomonadati</taxon>
        <taxon>Pseudomonadota</taxon>
        <taxon>Gammaproteobacteria</taxon>
        <taxon>Pseudomonadales</taxon>
        <taxon>Marinobacteraceae</taxon>
        <taxon>Marinobacter</taxon>
    </lineage>
</organism>
<evidence type="ECO:0000256" key="5">
    <source>
        <dbReference type="SAM" id="MobiDB-lite"/>
    </source>
</evidence>
<keyword evidence="3" id="KW-1133">Transmembrane helix</keyword>
<protein>
    <recommendedName>
        <fullName evidence="8">Energy transducer TonB</fullName>
    </recommendedName>
</protein>
<evidence type="ECO:0000256" key="4">
    <source>
        <dbReference type="ARBA" id="ARBA00023136"/>
    </source>
</evidence>
<keyword evidence="7" id="KW-1185">Reference proteome</keyword>
<proteinExistence type="predicted"/>
<dbReference type="AlphaFoldDB" id="A0A2T1KBJ8"/>
<feature type="region of interest" description="Disordered" evidence="5">
    <location>
        <begin position="57"/>
        <end position="148"/>
    </location>
</feature>
<dbReference type="Gene3D" id="3.30.1150.10">
    <property type="match status" value="1"/>
</dbReference>
<evidence type="ECO:0000313" key="7">
    <source>
        <dbReference type="Proteomes" id="UP000238385"/>
    </source>
</evidence>
<dbReference type="Pfam" id="PF13103">
    <property type="entry name" value="TonB_2"/>
    <property type="match status" value="1"/>
</dbReference>
<dbReference type="GO" id="GO:0016020">
    <property type="term" value="C:membrane"/>
    <property type="evidence" value="ECO:0007669"/>
    <property type="project" value="UniProtKB-SubCell"/>
</dbReference>
<reference evidence="6 7" key="1">
    <citation type="submission" date="2018-03" db="EMBL/GenBank/DDBJ databases">
        <title>Marinobacter brunus sp. nov., a marine bacterium of Gamma-proteobacteria isolated from the surface seawater of the South China Sea.</title>
        <authorList>
            <person name="Cheng H."/>
            <person name="Wu Y.-H."/>
            <person name="Xamxidin M."/>
            <person name="Xu X.-W."/>
        </authorList>
    </citation>
    <scope>NUCLEOTIDE SEQUENCE [LARGE SCALE GENOMIC DNA]</scope>
    <source>
        <strain evidence="6 7">JCM 30472</strain>
    </source>
</reference>
<accession>A0A2T1KBJ8</accession>
<name>A0A2T1KBJ8_9GAMM</name>
<dbReference type="Proteomes" id="UP000238385">
    <property type="component" value="Unassembled WGS sequence"/>
</dbReference>
<keyword evidence="2" id="KW-0812">Transmembrane</keyword>
<dbReference type="RefSeq" id="WP_106672701.1">
    <property type="nucleotide sequence ID" value="NZ_BMFE01000004.1"/>
</dbReference>
<evidence type="ECO:0000313" key="6">
    <source>
        <dbReference type="EMBL" id="PSF07408.1"/>
    </source>
</evidence>
<keyword evidence="4" id="KW-0472">Membrane</keyword>
<dbReference type="OrthoDB" id="6368008at2"/>
<evidence type="ECO:0000256" key="2">
    <source>
        <dbReference type="ARBA" id="ARBA00022692"/>
    </source>
</evidence>
<evidence type="ECO:0000256" key="3">
    <source>
        <dbReference type="ARBA" id="ARBA00022989"/>
    </source>
</evidence>
<feature type="compositionally biased region" description="Polar residues" evidence="5">
    <location>
        <begin position="57"/>
        <end position="74"/>
    </location>
</feature>
<sequence>MSEPGFRPPSIPASYRLTLALSLAFLAHTLLLAGLPSPLRDARELSHRLVFTLTTPAVQPSSANPHSTDATQATRHPDFTVEPRSPEIITTDSANRAIPKPENASHAPAALSRPRRPEASVNRAPPMQTSADSATSAASPPESADKQETIQRITNSPAEHDPYLILLATHLAEALDQQRIPAISSLKESVTMELELRILANGALTRARVVKSTGLPGIDDAAYRAALTASPYPRPVGENTDRFEVKLVFTPKRR</sequence>
<evidence type="ECO:0000256" key="1">
    <source>
        <dbReference type="ARBA" id="ARBA00004167"/>
    </source>
</evidence>
<dbReference type="SUPFAM" id="SSF74653">
    <property type="entry name" value="TolA/TonB C-terminal domain"/>
    <property type="match status" value="1"/>
</dbReference>
<dbReference type="EMBL" id="PXNN01000016">
    <property type="protein sequence ID" value="PSF07408.1"/>
    <property type="molecule type" value="Genomic_DNA"/>
</dbReference>
<comment type="subcellular location">
    <subcellularLocation>
        <location evidence="1">Membrane</location>
        <topology evidence="1">Single-pass membrane protein</topology>
    </subcellularLocation>
</comment>
<feature type="compositionally biased region" description="Low complexity" evidence="5">
    <location>
        <begin position="129"/>
        <end position="142"/>
    </location>
</feature>
<dbReference type="NCBIfam" id="TIGR01352">
    <property type="entry name" value="tonB_Cterm"/>
    <property type="match status" value="1"/>
</dbReference>
<comment type="caution">
    <text evidence="6">The sequence shown here is derived from an EMBL/GenBank/DDBJ whole genome shotgun (WGS) entry which is preliminary data.</text>
</comment>
<evidence type="ECO:0008006" key="8">
    <source>
        <dbReference type="Google" id="ProtNLM"/>
    </source>
</evidence>
<dbReference type="InterPro" id="IPR006260">
    <property type="entry name" value="TonB/TolA_C"/>
</dbReference>